<evidence type="ECO:0000256" key="3">
    <source>
        <dbReference type="ARBA" id="ARBA00022692"/>
    </source>
</evidence>
<evidence type="ECO:0000256" key="1">
    <source>
        <dbReference type="ARBA" id="ARBA00004141"/>
    </source>
</evidence>
<dbReference type="Gene3D" id="1.20.1250.20">
    <property type="entry name" value="MFS general substrate transporter like domains"/>
    <property type="match status" value="1"/>
</dbReference>
<dbReference type="InParanoid" id="W3WK09"/>
<dbReference type="InterPro" id="IPR036259">
    <property type="entry name" value="MFS_trans_sf"/>
</dbReference>
<dbReference type="Proteomes" id="UP000030651">
    <property type="component" value="Unassembled WGS sequence"/>
</dbReference>
<feature type="transmembrane region" description="Helical" evidence="6">
    <location>
        <begin position="266"/>
        <end position="287"/>
    </location>
</feature>
<gene>
    <name evidence="7" type="ORF">PFICI_14438</name>
</gene>
<dbReference type="KEGG" id="pfy:PFICI_14438"/>
<keyword evidence="3 6" id="KW-0812">Transmembrane</keyword>
<feature type="transmembrane region" description="Helical" evidence="6">
    <location>
        <begin position="233"/>
        <end position="254"/>
    </location>
</feature>
<comment type="subcellular location">
    <subcellularLocation>
        <location evidence="1">Membrane</location>
        <topology evidence="1">Multi-pass membrane protein</topology>
    </subcellularLocation>
</comment>
<dbReference type="SUPFAM" id="SSF103473">
    <property type="entry name" value="MFS general substrate transporter"/>
    <property type="match status" value="1"/>
</dbReference>
<keyword evidence="5 6" id="KW-0472">Membrane</keyword>
<dbReference type="PANTHER" id="PTHR43791:SF65">
    <property type="entry name" value="MAJOR FACILITATOR SUPERFAMILY (MFS) PROFILE DOMAIN-CONTAINING PROTEIN-RELATED"/>
    <property type="match status" value="1"/>
</dbReference>
<feature type="transmembrane region" description="Helical" evidence="6">
    <location>
        <begin position="417"/>
        <end position="435"/>
    </location>
</feature>
<dbReference type="PANTHER" id="PTHR43791">
    <property type="entry name" value="PERMEASE-RELATED"/>
    <property type="match status" value="1"/>
</dbReference>
<evidence type="ECO:0000256" key="2">
    <source>
        <dbReference type="ARBA" id="ARBA00022448"/>
    </source>
</evidence>
<keyword evidence="2" id="KW-0813">Transport</keyword>
<evidence type="ECO:0000313" key="7">
    <source>
        <dbReference type="EMBL" id="ETS73492.1"/>
    </source>
</evidence>
<dbReference type="HOGENOM" id="CLU_001265_2_1_1"/>
<dbReference type="InterPro" id="IPR011701">
    <property type="entry name" value="MFS"/>
</dbReference>
<dbReference type="RefSeq" id="XP_007841210.1">
    <property type="nucleotide sequence ID" value="XM_007843019.1"/>
</dbReference>
<accession>W3WK09</accession>
<dbReference type="GO" id="GO:0022857">
    <property type="term" value="F:transmembrane transporter activity"/>
    <property type="evidence" value="ECO:0007669"/>
    <property type="project" value="InterPro"/>
</dbReference>
<keyword evidence="8" id="KW-1185">Reference proteome</keyword>
<name>W3WK09_PESFW</name>
<dbReference type="EMBL" id="KI912121">
    <property type="protein sequence ID" value="ETS73492.1"/>
    <property type="molecule type" value="Genomic_DNA"/>
</dbReference>
<reference evidence="8" key="1">
    <citation type="journal article" date="2015" name="BMC Genomics">
        <title>Genomic and transcriptomic analysis of the endophytic fungus Pestalotiopsis fici reveals its lifestyle and high potential for synthesis of natural products.</title>
        <authorList>
            <person name="Wang X."/>
            <person name="Zhang X."/>
            <person name="Liu L."/>
            <person name="Xiang M."/>
            <person name="Wang W."/>
            <person name="Sun X."/>
            <person name="Che Y."/>
            <person name="Guo L."/>
            <person name="Liu G."/>
            <person name="Guo L."/>
            <person name="Wang C."/>
            <person name="Yin W.B."/>
            <person name="Stadler M."/>
            <person name="Zhang X."/>
            <person name="Liu X."/>
        </authorList>
    </citation>
    <scope>NUCLEOTIDE SEQUENCE [LARGE SCALE GENOMIC DNA]</scope>
    <source>
        <strain evidence="8">W106-1 / CGMCC3.15140</strain>
    </source>
</reference>
<proteinExistence type="predicted"/>
<feature type="transmembrane region" description="Helical" evidence="6">
    <location>
        <begin position="198"/>
        <end position="221"/>
    </location>
</feature>
<sequence>MSTILVKNHVAKFQHEGSTSSLDTAAPLGAPLEERRFFFQRRTAYNPDAIATQPSVFDDPETALKYRPRDDWENLHRFDPSARWSWAEEYKLVRKIDLHIMVWACIMFMALELDRTNLQQALTDNFLNDLKLKTNGNSYPTDYNLGNTVFKLAFLCAELPSQLVSKWIGPDRWIPAQLILWSIVASCQFWLKGRDSFLACRALIGILQGGFIPDVILYLSYFYKHHELNLRLGFFWTMMSVADILSGFLAYGFLHTRGLHGQSGWRWLFLFEGILTLVVGVLSFGLMPAGPCQTVSWFRGKHGWFSEREETIIVNRIIREDPSKGSMHNRQPITPRLLWKSLKDFDLWRVMQSHRPLYIIGLLFQIPATPEAQYLTLSLKNMGFDTFQSNLLAIPWTVGHIITMLSLTYAAEVFGELTLTSMLGQIWLLPFLIYLNVADTAKTSRWIIWTVTTLLLSYPNAHAIQVGWNSRNSNTVRSRTVSAACYNMFVQAGGIISSNVYRSDDAPLYRRGNRALIGILAGNIAVYLATKAYYVWRNKSRDSQWNAMSDEDKLHYLETTTDEGNKRLDFRFQH</sequence>
<dbReference type="GeneID" id="19279451"/>
<feature type="transmembrane region" description="Helical" evidence="6">
    <location>
        <begin position="447"/>
        <end position="468"/>
    </location>
</feature>
<keyword evidence="4 6" id="KW-1133">Transmembrane helix</keyword>
<dbReference type="Pfam" id="PF07690">
    <property type="entry name" value="MFS_1"/>
    <property type="match status" value="1"/>
</dbReference>
<dbReference type="FunFam" id="1.20.1250.20:FF:000106">
    <property type="entry name" value="MFS transporter, putative"/>
    <property type="match status" value="1"/>
</dbReference>
<evidence type="ECO:0000313" key="8">
    <source>
        <dbReference type="Proteomes" id="UP000030651"/>
    </source>
</evidence>
<evidence type="ECO:0000256" key="6">
    <source>
        <dbReference type="SAM" id="Phobius"/>
    </source>
</evidence>
<organism evidence="7 8">
    <name type="scientific">Pestalotiopsis fici (strain W106-1 / CGMCC3.15140)</name>
    <dbReference type="NCBI Taxonomy" id="1229662"/>
    <lineage>
        <taxon>Eukaryota</taxon>
        <taxon>Fungi</taxon>
        <taxon>Dikarya</taxon>
        <taxon>Ascomycota</taxon>
        <taxon>Pezizomycotina</taxon>
        <taxon>Sordariomycetes</taxon>
        <taxon>Xylariomycetidae</taxon>
        <taxon>Amphisphaeriales</taxon>
        <taxon>Sporocadaceae</taxon>
        <taxon>Pestalotiopsis</taxon>
    </lineage>
</organism>
<dbReference type="OMA" id="WFRGKKG"/>
<evidence type="ECO:0000256" key="4">
    <source>
        <dbReference type="ARBA" id="ARBA00022989"/>
    </source>
</evidence>
<dbReference type="eggNOG" id="KOG2533">
    <property type="taxonomic scope" value="Eukaryota"/>
</dbReference>
<evidence type="ECO:0008006" key="9">
    <source>
        <dbReference type="Google" id="ProtNLM"/>
    </source>
</evidence>
<dbReference type="OrthoDB" id="1935484at2759"/>
<protein>
    <recommendedName>
        <fullName evidence="9">Major facilitator superfamily (MFS) profile domain-containing protein</fullName>
    </recommendedName>
</protein>
<dbReference type="AlphaFoldDB" id="W3WK09"/>
<feature type="transmembrane region" description="Helical" evidence="6">
    <location>
        <begin position="391"/>
        <end position="411"/>
    </location>
</feature>
<dbReference type="GO" id="GO:0016020">
    <property type="term" value="C:membrane"/>
    <property type="evidence" value="ECO:0007669"/>
    <property type="project" value="UniProtKB-SubCell"/>
</dbReference>
<evidence type="ECO:0000256" key="5">
    <source>
        <dbReference type="ARBA" id="ARBA00023136"/>
    </source>
</evidence>
<feature type="transmembrane region" description="Helical" evidence="6">
    <location>
        <begin position="515"/>
        <end position="536"/>
    </location>
</feature>